<dbReference type="GeneID" id="68092469"/>
<gene>
    <name evidence="3" type="ORF">C9374_000007</name>
</gene>
<dbReference type="SUPFAM" id="SSF52821">
    <property type="entry name" value="Rhodanese/Cell cycle control phosphatase"/>
    <property type="match status" value="1"/>
</dbReference>
<dbReference type="InterPro" id="IPR036873">
    <property type="entry name" value="Rhodanese-like_dom_sf"/>
</dbReference>
<dbReference type="Proteomes" id="UP000816034">
    <property type="component" value="Unassembled WGS sequence"/>
</dbReference>
<dbReference type="RefSeq" id="XP_044552560.1">
    <property type="nucleotide sequence ID" value="XM_044696921.1"/>
</dbReference>
<dbReference type="PROSITE" id="PS50206">
    <property type="entry name" value="RHODANESE_3"/>
    <property type="match status" value="1"/>
</dbReference>
<evidence type="ECO:0000259" key="2">
    <source>
        <dbReference type="PROSITE" id="PS50206"/>
    </source>
</evidence>
<dbReference type="EMBL" id="PYSW02000009">
    <property type="protein sequence ID" value="KAG2388568.1"/>
    <property type="molecule type" value="Genomic_DNA"/>
</dbReference>
<reference evidence="3 4" key="1">
    <citation type="journal article" date="2018" name="BMC Genomics">
        <title>The genome of Naegleria lovaniensis, the basis for a comparative approach to unravel pathogenicity factors of the human pathogenic amoeba N. fowleri.</title>
        <authorList>
            <person name="Liechti N."/>
            <person name="Schurch N."/>
            <person name="Bruggmann R."/>
            <person name="Wittwer M."/>
        </authorList>
    </citation>
    <scope>NUCLEOTIDE SEQUENCE [LARGE SCALE GENOMIC DNA]</scope>
    <source>
        <strain evidence="3 4">ATCC 30569</strain>
    </source>
</reference>
<organism evidence="3 4">
    <name type="scientific">Naegleria lovaniensis</name>
    <name type="common">Amoeba</name>
    <dbReference type="NCBI Taxonomy" id="51637"/>
    <lineage>
        <taxon>Eukaryota</taxon>
        <taxon>Discoba</taxon>
        <taxon>Heterolobosea</taxon>
        <taxon>Tetramitia</taxon>
        <taxon>Eutetramitia</taxon>
        <taxon>Vahlkampfiidae</taxon>
        <taxon>Naegleria</taxon>
    </lineage>
</organism>
<proteinExistence type="predicted"/>
<sequence length="269" mass="30928">MATLLRQSLNSSSGSSLRSLNGRPVTDLLSIRFIRSNSLILFTKIKAFIFDRSYHSATCCFKHKSTTLKKKKKKSHTNSFESMYIPRPQEFKQRYDEYCDFTDKFVAICSQFNSEFLSQHIGGHETLNTSFDSINPKCNISYVTKQGLQHIFQTLEAGRDFILYDIRDERDSSNENYPSLHASAKNILLKNIGHVFLRTCVNTSLKRYAFVLPSHDISSEKGPMIILYSVSYMKWLDRAAEILQELGCKNVIVYAGGLKDWWKKQEGSE</sequence>
<keyword evidence="4" id="KW-1185">Reference proteome</keyword>
<dbReference type="Gene3D" id="3.40.250.10">
    <property type="entry name" value="Rhodanese-like domain"/>
    <property type="match status" value="1"/>
</dbReference>
<comment type="caution">
    <text evidence="3">The sequence shown here is derived from an EMBL/GenBank/DDBJ whole genome shotgun (WGS) entry which is preliminary data.</text>
</comment>
<feature type="region of interest" description="Disordered" evidence="1">
    <location>
        <begin position="1"/>
        <end position="20"/>
    </location>
</feature>
<dbReference type="InterPro" id="IPR001763">
    <property type="entry name" value="Rhodanese-like_dom"/>
</dbReference>
<dbReference type="AlphaFoldDB" id="A0AA88KNI1"/>
<dbReference type="CDD" id="cd00158">
    <property type="entry name" value="RHOD"/>
    <property type="match status" value="1"/>
</dbReference>
<evidence type="ECO:0000313" key="3">
    <source>
        <dbReference type="EMBL" id="KAG2388568.1"/>
    </source>
</evidence>
<accession>A0AA88KNI1</accession>
<feature type="domain" description="Rhodanese" evidence="2">
    <location>
        <begin position="221"/>
        <end position="266"/>
    </location>
</feature>
<name>A0AA88KNI1_NAELO</name>
<evidence type="ECO:0000256" key="1">
    <source>
        <dbReference type="SAM" id="MobiDB-lite"/>
    </source>
</evidence>
<evidence type="ECO:0000313" key="4">
    <source>
        <dbReference type="Proteomes" id="UP000816034"/>
    </source>
</evidence>
<protein>
    <recommendedName>
        <fullName evidence="2">Rhodanese domain-containing protein</fullName>
    </recommendedName>
</protein>